<accession>A0ABZ2JZW2</accession>
<organism evidence="1 2">
    <name type="scientific">Pendulispora brunnea</name>
    <dbReference type="NCBI Taxonomy" id="2905690"/>
    <lineage>
        <taxon>Bacteria</taxon>
        <taxon>Pseudomonadati</taxon>
        <taxon>Myxococcota</taxon>
        <taxon>Myxococcia</taxon>
        <taxon>Myxococcales</taxon>
        <taxon>Sorangiineae</taxon>
        <taxon>Pendulisporaceae</taxon>
        <taxon>Pendulispora</taxon>
    </lineage>
</organism>
<dbReference type="RefSeq" id="WP_394842647.1">
    <property type="nucleotide sequence ID" value="NZ_CP089982.1"/>
</dbReference>
<evidence type="ECO:0000313" key="1">
    <source>
        <dbReference type="EMBL" id="WXA92028.1"/>
    </source>
</evidence>
<name>A0ABZ2JZW2_9BACT</name>
<protein>
    <submittedName>
        <fullName evidence="1">Uncharacterized protein</fullName>
    </submittedName>
</protein>
<sequence length="106" mass="10693">MQSFALGKRPETVPHFAGGVVGAAEVAGAAEPDDAGAAEPAAAGSLGLVVVVVVDDGSDAGFSPPQATMPNAIAAKIAAFFMEISSSMYFSNERGLYFAHHVSPVN</sequence>
<keyword evidence="2" id="KW-1185">Reference proteome</keyword>
<proteinExistence type="predicted"/>
<dbReference type="EMBL" id="CP089982">
    <property type="protein sequence ID" value="WXA92028.1"/>
    <property type="molecule type" value="Genomic_DNA"/>
</dbReference>
<reference evidence="1 2" key="1">
    <citation type="submission" date="2021-12" db="EMBL/GenBank/DDBJ databases">
        <title>Discovery of the Pendulisporaceae a myxobacterial family with distinct sporulation behavior and unique specialized metabolism.</title>
        <authorList>
            <person name="Garcia R."/>
            <person name="Popoff A."/>
            <person name="Bader C.D."/>
            <person name="Loehr J."/>
            <person name="Walesch S."/>
            <person name="Walt C."/>
            <person name="Boldt J."/>
            <person name="Bunk B."/>
            <person name="Haeckl F.J.F.P.J."/>
            <person name="Gunesch A.P."/>
            <person name="Birkelbach J."/>
            <person name="Nuebel U."/>
            <person name="Pietschmann T."/>
            <person name="Bach T."/>
            <person name="Mueller R."/>
        </authorList>
    </citation>
    <scope>NUCLEOTIDE SEQUENCE [LARGE SCALE GENOMIC DNA]</scope>
    <source>
        <strain evidence="1 2">MSr12523</strain>
    </source>
</reference>
<gene>
    <name evidence="1" type="ORF">LZC95_36950</name>
</gene>
<dbReference type="Proteomes" id="UP001379533">
    <property type="component" value="Chromosome"/>
</dbReference>
<evidence type="ECO:0000313" key="2">
    <source>
        <dbReference type="Proteomes" id="UP001379533"/>
    </source>
</evidence>